<dbReference type="KEGG" id="hpel:HZS54_11335"/>
<dbReference type="EMBL" id="CP058909">
    <property type="protein sequence ID" value="QLH82161.1"/>
    <property type="molecule type" value="Genomic_DNA"/>
</dbReference>
<feature type="region of interest" description="Disordered" evidence="1">
    <location>
        <begin position="1"/>
        <end position="78"/>
    </location>
</feature>
<dbReference type="GeneID" id="56083190"/>
<organism evidence="2 3">
    <name type="scientific">Halosimplex pelagicum</name>
    <dbReference type="NCBI Taxonomy" id="869886"/>
    <lineage>
        <taxon>Archaea</taxon>
        <taxon>Methanobacteriati</taxon>
        <taxon>Methanobacteriota</taxon>
        <taxon>Stenosarchaea group</taxon>
        <taxon>Halobacteria</taxon>
        <taxon>Halobacteriales</taxon>
        <taxon>Haloarculaceae</taxon>
        <taxon>Halosimplex</taxon>
    </lineage>
</organism>
<dbReference type="AlphaFoldDB" id="A0A7D5P8V8"/>
<dbReference type="Proteomes" id="UP000509346">
    <property type="component" value="Chromosome"/>
</dbReference>
<proteinExistence type="predicted"/>
<evidence type="ECO:0000313" key="3">
    <source>
        <dbReference type="Proteomes" id="UP000509346"/>
    </source>
</evidence>
<dbReference type="OrthoDB" id="254701at2157"/>
<feature type="compositionally biased region" description="Basic and acidic residues" evidence="1">
    <location>
        <begin position="304"/>
        <end position="316"/>
    </location>
</feature>
<feature type="compositionally biased region" description="Basic and acidic residues" evidence="1">
    <location>
        <begin position="62"/>
        <end position="73"/>
    </location>
</feature>
<accession>A0A7D5P8V8</accession>
<evidence type="ECO:0000313" key="2">
    <source>
        <dbReference type="EMBL" id="QLH82161.1"/>
    </source>
</evidence>
<protein>
    <submittedName>
        <fullName evidence="2">Uncharacterized protein</fullName>
    </submittedName>
</protein>
<dbReference type="RefSeq" id="WP_179922629.1">
    <property type="nucleotide sequence ID" value="NZ_CP058909.1"/>
</dbReference>
<feature type="region of interest" description="Disordered" evidence="1">
    <location>
        <begin position="282"/>
        <end position="316"/>
    </location>
</feature>
<feature type="compositionally biased region" description="Basic and acidic residues" evidence="1">
    <location>
        <begin position="32"/>
        <end position="41"/>
    </location>
</feature>
<reference evidence="2 3" key="1">
    <citation type="submission" date="2020-07" db="EMBL/GenBank/DDBJ databases">
        <title>Halosimplex litoreum sp. nov. and Halosimplex rubrum sp. nov., isolated from different salt environments.</title>
        <authorList>
            <person name="Cui H."/>
        </authorList>
    </citation>
    <scope>NUCLEOTIDE SEQUENCE [LARGE SCALE GENOMIC DNA]</scope>
    <source>
        <strain evidence="2 3">R2</strain>
    </source>
</reference>
<name>A0A7D5P8V8_9EURY</name>
<gene>
    <name evidence="2" type="ORF">HZS54_11335</name>
</gene>
<evidence type="ECO:0000256" key="1">
    <source>
        <dbReference type="SAM" id="MobiDB-lite"/>
    </source>
</evidence>
<keyword evidence="3" id="KW-1185">Reference proteome</keyword>
<sequence>MKNNDSNDPLPEDENLGSAGSPHSTGRTLHQRSADFERAEQEGSPAHCEVCGASIPPTNNRCSDHQQSSKDETTASGDSWSISNVGVVIVAASSKFHALANASVALRRRDGSHGSDDSFDLIYDFGEPSTTLTSNWGGELPDAAKLSTPVGEDLLERAFSKIDSNDSERDGEIAGIDVNLSVLGQPSNSGTYLFNERGEAITDEQQINALSDGPENGDHNYWAIPAVLYSSSQESSPEPQRSLDCVNCGVSQHTFDRAIENPGVDGQERIGVWVCLECNSRKAGAPPTKPGDESISKETVPTTSDEKPINKAEENQFETMMERLESEGRLGNASESR</sequence>